<evidence type="ECO:0000256" key="1">
    <source>
        <dbReference type="SAM" id="SignalP"/>
    </source>
</evidence>
<proteinExistence type="predicted"/>
<feature type="signal peptide" evidence="1">
    <location>
        <begin position="1"/>
        <end position="23"/>
    </location>
</feature>
<dbReference type="InterPro" id="IPR013078">
    <property type="entry name" value="His_Pase_superF_clade-1"/>
</dbReference>
<dbReference type="SUPFAM" id="SSF53254">
    <property type="entry name" value="Phosphoglycerate mutase-like"/>
    <property type="match status" value="1"/>
</dbReference>
<dbReference type="CDD" id="cd07040">
    <property type="entry name" value="HP"/>
    <property type="match status" value="1"/>
</dbReference>
<comment type="caution">
    <text evidence="2">The sequence shown here is derived from an EMBL/GenBank/DDBJ whole genome shotgun (WGS) entry which is preliminary data.</text>
</comment>
<name>A0ABU9EB21_9BACT</name>
<dbReference type="GO" id="GO:0016787">
    <property type="term" value="F:hydrolase activity"/>
    <property type="evidence" value="ECO:0007669"/>
    <property type="project" value="UniProtKB-KW"/>
</dbReference>
<reference evidence="2 3" key="1">
    <citation type="submission" date="2024-02" db="EMBL/GenBank/DDBJ databases">
        <title>A novel Gemmatimonadota bacterium.</title>
        <authorList>
            <person name="Du Z.-J."/>
            <person name="Ye Y.-Q."/>
        </authorList>
    </citation>
    <scope>NUCLEOTIDE SEQUENCE [LARGE SCALE GENOMIC DNA]</scope>
    <source>
        <strain evidence="2 3">DH-20</strain>
    </source>
</reference>
<evidence type="ECO:0000313" key="3">
    <source>
        <dbReference type="Proteomes" id="UP001484239"/>
    </source>
</evidence>
<dbReference type="Gene3D" id="3.40.50.1240">
    <property type="entry name" value="Phosphoglycerate mutase-like"/>
    <property type="match status" value="1"/>
</dbReference>
<organism evidence="2 3">
    <name type="scientific">Gaopeijia maritima</name>
    <dbReference type="NCBI Taxonomy" id="3119007"/>
    <lineage>
        <taxon>Bacteria</taxon>
        <taxon>Pseudomonadati</taxon>
        <taxon>Gemmatimonadota</taxon>
        <taxon>Longimicrobiia</taxon>
        <taxon>Gaopeijiales</taxon>
        <taxon>Gaopeijiaceae</taxon>
        <taxon>Gaopeijia</taxon>
    </lineage>
</organism>
<feature type="chain" id="PRO_5045806202" evidence="1">
    <location>
        <begin position="24"/>
        <end position="181"/>
    </location>
</feature>
<dbReference type="EMBL" id="JBBHLI010000008">
    <property type="protein sequence ID" value="MEK9501931.1"/>
    <property type="molecule type" value="Genomic_DNA"/>
</dbReference>
<protein>
    <submittedName>
        <fullName evidence="2">Histidine phosphatase family protein</fullName>
        <ecNumber evidence="2">3.1.3.-</ecNumber>
    </submittedName>
</protein>
<evidence type="ECO:0000313" key="2">
    <source>
        <dbReference type="EMBL" id="MEK9501931.1"/>
    </source>
</evidence>
<dbReference type="RefSeq" id="WP_405280878.1">
    <property type="nucleotide sequence ID" value="NZ_JBBHLI010000008.1"/>
</dbReference>
<dbReference type="Pfam" id="PF00300">
    <property type="entry name" value="His_Phos_1"/>
    <property type="match status" value="1"/>
</dbReference>
<dbReference type="InterPro" id="IPR029033">
    <property type="entry name" value="His_PPase_superfam"/>
</dbReference>
<dbReference type="EC" id="3.1.3.-" evidence="2"/>
<keyword evidence="2" id="KW-0378">Hydrolase</keyword>
<keyword evidence="3" id="KW-1185">Reference proteome</keyword>
<gene>
    <name evidence="2" type="ORF">WI372_13140</name>
</gene>
<accession>A0ABU9EB21</accession>
<dbReference type="Proteomes" id="UP001484239">
    <property type="component" value="Unassembled WGS sequence"/>
</dbReference>
<dbReference type="SMART" id="SM00855">
    <property type="entry name" value="PGAM"/>
    <property type="match status" value="1"/>
</dbReference>
<sequence length="181" mass="19214">MRRVRATLGWALLAMLWVAPEVAAQASGSTVWLVRHAERADAGMADTPDPELSAAGHERARELARLLGEAGLTSIHSTDYHRTRQTAGPIAEALGLEVHLYDPSDEASMARLVAAVQAPGRHLIVGHSNTTPAMADRLGGDAVSPISEMEYDRLYLLRLTDGAVETSILRFGAPAPGSGGE</sequence>
<keyword evidence="1" id="KW-0732">Signal</keyword>